<feature type="transmembrane region" description="Helical" evidence="6">
    <location>
        <begin position="175"/>
        <end position="194"/>
    </location>
</feature>
<evidence type="ECO:0000256" key="4">
    <source>
        <dbReference type="ARBA" id="ARBA00022989"/>
    </source>
</evidence>
<dbReference type="GO" id="GO:0015648">
    <property type="term" value="F:lipid-linked peptidoglycan transporter activity"/>
    <property type="evidence" value="ECO:0007669"/>
    <property type="project" value="TreeGrafter"/>
</dbReference>
<dbReference type="PROSITE" id="PS00428">
    <property type="entry name" value="FTSW_RODA_SPOVE"/>
    <property type="match status" value="1"/>
</dbReference>
<evidence type="ECO:0000256" key="6">
    <source>
        <dbReference type="SAM" id="Phobius"/>
    </source>
</evidence>
<evidence type="ECO:0000313" key="7">
    <source>
        <dbReference type="EMBL" id="NBI29774.1"/>
    </source>
</evidence>
<gene>
    <name evidence="7" type="ORF">ERL59_12480</name>
</gene>
<evidence type="ECO:0000256" key="1">
    <source>
        <dbReference type="ARBA" id="ARBA00004141"/>
    </source>
</evidence>
<dbReference type="OrthoDB" id="9812661at2"/>
<organism evidence="7 8">
    <name type="scientific">Chengkuizengella marina</name>
    <dbReference type="NCBI Taxonomy" id="2507566"/>
    <lineage>
        <taxon>Bacteria</taxon>
        <taxon>Bacillati</taxon>
        <taxon>Bacillota</taxon>
        <taxon>Bacilli</taxon>
        <taxon>Bacillales</taxon>
        <taxon>Paenibacillaceae</taxon>
        <taxon>Chengkuizengella</taxon>
    </lineage>
</organism>
<comment type="subcellular location">
    <subcellularLocation>
        <location evidence="1">Membrane</location>
        <topology evidence="1">Multi-pass membrane protein</topology>
    </subcellularLocation>
</comment>
<feature type="transmembrane region" description="Helical" evidence="6">
    <location>
        <begin position="65"/>
        <end position="83"/>
    </location>
</feature>
<dbReference type="PANTHER" id="PTHR30474">
    <property type="entry name" value="CELL CYCLE PROTEIN"/>
    <property type="match status" value="1"/>
</dbReference>
<name>A0A6N9Q573_9BACL</name>
<feature type="transmembrane region" description="Helical" evidence="6">
    <location>
        <begin position="272"/>
        <end position="292"/>
    </location>
</feature>
<evidence type="ECO:0000256" key="5">
    <source>
        <dbReference type="ARBA" id="ARBA00023136"/>
    </source>
</evidence>
<accession>A0A6N9Q573</accession>
<keyword evidence="5 6" id="KW-0472">Membrane</keyword>
<feature type="transmembrane region" description="Helical" evidence="6">
    <location>
        <begin position="338"/>
        <end position="359"/>
    </location>
</feature>
<dbReference type="GO" id="GO:0051301">
    <property type="term" value="P:cell division"/>
    <property type="evidence" value="ECO:0007669"/>
    <property type="project" value="InterPro"/>
</dbReference>
<feature type="transmembrane region" description="Helical" evidence="6">
    <location>
        <begin position="39"/>
        <end position="58"/>
    </location>
</feature>
<reference evidence="7 8" key="1">
    <citation type="submission" date="2019-01" db="EMBL/GenBank/DDBJ databases">
        <title>Chengkuizengella sp. nov., isolated from deep-sea sediment of East Pacific Ocean.</title>
        <authorList>
            <person name="Yang J."/>
            <person name="Lai Q."/>
            <person name="Shao Z."/>
        </authorList>
    </citation>
    <scope>NUCLEOTIDE SEQUENCE [LARGE SCALE GENOMIC DNA]</scope>
    <source>
        <strain evidence="7 8">YPA3-1-1</strain>
    </source>
</reference>
<dbReference type="RefSeq" id="WP_160646577.1">
    <property type="nucleotide sequence ID" value="NZ_SIJB01000027.1"/>
</dbReference>
<feature type="transmembrane region" description="Helical" evidence="6">
    <location>
        <begin position="304"/>
        <end position="326"/>
    </location>
</feature>
<comment type="caution">
    <text evidence="7">The sequence shown here is derived from an EMBL/GenBank/DDBJ whole genome shotgun (WGS) entry which is preliminary data.</text>
</comment>
<dbReference type="Pfam" id="PF01098">
    <property type="entry name" value="FTSW_RODA_SPOVE"/>
    <property type="match status" value="1"/>
</dbReference>
<evidence type="ECO:0000256" key="2">
    <source>
        <dbReference type="ARBA" id="ARBA00022692"/>
    </source>
</evidence>
<feature type="transmembrane region" description="Helical" evidence="6">
    <location>
        <begin position="125"/>
        <end position="146"/>
    </location>
</feature>
<dbReference type="Proteomes" id="UP000448943">
    <property type="component" value="Unassembled WGS sequence"/>
</dbReference>
<feature type="transmembrane region" description="Helical" evidence="6">
    <location>
        <begin position="152"/>
        <end position="168"/>
    </location>
</feature>
<keyword evidence="8" id="KW-1185">Reference proteome</keyword>
<evidence type="ECO:0000313" key="8">
    <source>
        <dbReference type="Proteomes" id="UP000448943"/>
    </source>
</evidence>
<dbReference type="InterPro" id="IPR018365">
    <property type="entry name" value="Cell_cycle_FtsW-rel_CS"/>
</dbReference>
<evidence type="ECO:0000256" key="3">
    <source>
        <dbReference type="ARBA" id="ARBA00022960"/>
    </source>
</evidence>
<feature type="transmembrane region" description="Helical" evidence="6">
    <location>
        <begin position="7"/>
        <end position="27"/>
    </location>
</feature>
<dbReference type="GO" id="GO:0005886">
    <property type="term" value="C:plasma membrane"/>
    <property type="evidence" value="ECO:0007669"/>
    <property type="project" value="TreeGrafter"/>
</dbReference>
<keyword evidence="4 6" id="KW-1133">Transmembrane helix</keyword>
<proteinExistence type="predicted"/>
<dbReference type="GO" id="GO:0032153">
    <property type="term" value="C:cell division site"/>
    <property type="evidence" value="ECO:0007669"/>
    <property type="project" value="TreeGrafter"/>
</dbReference>
<keyword evidence="2 6" id="KW-0812">Transmembrane</keyword>
<dbReference type="PANTHER" id="PTHR30474:SF1">
    <property type="entry name" value="PEPTIDOGLYCAN GLYCOSYLTRANSFERASE MRDB"/>
    <property type="match status" value="1"/>
</dbReference>
<protein>
    <submittedName>
        <fullName evidence="7">Rod shape-determining protein RodA</fullName>
    </submittedName>
</protein>
<dbReference type="EMBL" id="SIJB01000027">
    <property type="protein sequence ID" value="NBI29774.1"/>
    <property type="molecule type" value="Genomic_DNA"/>
</dbReference>
<dbReference type="AlphaFoldDB" id="A0A6N9Q573"/>
<dbReference type="GO" id="GO:0008360">
    <property type="term" value="P:regulation of cell shape"/>
    <property type="evidence" value="ECO:0007669"/>
    <property type="project" value="UniProtKB-KW"/>
</dbReference>
<dbReference type="InterPro" id="IPR001182">
    <property type="entry name" value="FtsW/RodA"/>
</dbReference>
<sequence>MLTKLKQLDWIVILILILFMVVGTLLINSSDLPRQVTKHVQLFLLGFITMTFFSLIDYRLLIKRAYYIYGFGILLLIGLIFFGKIKNGARGWYDLIIVDFQPAELVKITLIIMIAYLLKKRDGEPLTIVNDLVPISLIVLIPFTFVIMQPDLGNAIIYIVIFIGMLWIGNLKYTYVLISILLISAITFASYHIYKTFHDPIVTFFSENGKGHWTERIDAILFPETASDTFHQDQAIMAIGSGGLLGEGYSKGIVKVPYDYSDSIFAIVGEEFGFIGSSLLLLLYFLLIYRLIIIAIHSNDRAGAYIIVGITSMFIFQIFENVGMLIGLMPLTGITLPFISYGGSSLLINMMSIGIVMSIKVHQDSPWMYDEEY</sequence>
<keyword evidence="3" id="KW-0133">Cell shape</keyword>